<organism evidence="3 4">
    <name type="scientific">Pseudoponticoccus marisrubri</name>
    <dbReference type="NCBI Taxonomy" id="1685382"/>
    <lineage>
        <taxon>Bacteria</taxon>
        <taxon>Pseudomonadati</taxon>
        <taxon>Pseudomonadota</taxon>
        <taxon>Alphaproteobacteria</taxon>
        <taxon>Rhodobacterales</taxon>
        <taxon>Roseobacteraceae</taxon>
        <taxon>Pseudoponticoccus</taxon>
    </lineage>
</organism>
<feature type="transmembrane region" description="Helical" evidence="1">
    <location>
        <begin position="342"/>
        <end position="360"/>
    </location>
</feature>
<proteinExistence type="predicted"/>
<reference evidence="3 4" key="1">
    <citation type="submission" date="2015-12" db="EMBL/GenBank/DDBJ databases">
        <authorList>
            <person name="Shamseldin A."/>
            <person name="Moawad H."/>
            <person name="Abd El-Rahim W.M."/>
            <person name="Sadowsky M.J."/>
        </authorList>
    </citation>
    <scope>NUCLEOTIDE SEQUENCE [LARGE SCALE GENOMIC DNA]</scope>
    <source>
        <strain evidence="3 4">SJ5A-1</strain>
    </source>
</reference>
<dbReference type="GO" id="GO:0016020">
    <property type="term" value="C:membrane"/>
    <property type="evidence" value="ECO:0007669"/>
    <property type="project" value="TreeGrafter"/>
</dbReference>
<dbReference type="RefSeq" id="WP_058862583.1">
    <property type="nucleotide sequence ID" value="NZ_LPXO01000007.1"/>
</dbReference>
<dbReference type="STRING" id="1685382.AVJ23_12720"/>
<feature type="transmembrane region" description="Helical" evidence="1">
    <location>
        <begin position="457"/>
        <end position="478"/>
    </location>
</feature>
<dbReference type="PANTHER" id="PTHR43798:SF33">
    <property type="entry name" value="HYDROLASE, PUTATIVE (AFU_ORTHOLOGUE AFUA_2G14860)-RELATED"/>
    <property type="match status" value="1"/>
</dbReference>
<evidence type="ECO:0000313" key="4">
    <source>
        <dbReference type="Proteomes" id="UP000054396"/>
    </source>
</evidence>
<comment type="caution">
    <text evidence="3">The sequence shown here is derived from an EMBL/GenBank/DDBJ whole genome shotgun (WGS) entry which is preliminary data.</text>
</comment>
<feature type="transmembrane region" description="Helical" evidence="1">
    <location>
        <begin position="405"/>
        <end position="421"/>
    </location>
</feature>
<dbReference type="Pfam" id="PF00561">
    <property type="entry name" value="Abhydrolase_1"/>
    <property type="match status" value="1"/>
</dbReference>
<keyword evidence="1" id="KW-0812">Transmembrane</keyword>
<keyword evidence="1" id="KW-1133">Transmembrane helix</keyword>
<gene>
    <name evidence="3" type="ORF">AVJ23_12720</name>
</gene>
<dbReference type="PANTHER" id="PTHR43798">
    <property type="entry name" value="MONOACYLGLYCEROL LIPASE"/>
    <property type="match status" value="1"/>
</dbReference>
<feature type="transmembrane region" description="Helical" evidence="1">
    <location>
        <begin position="248"/>
        <end position="265"/>
    </location>
</feature>
<keyword evidence="3" id="KW-0378">Hydrolase</keyword>
<feature type="transmembrane region" description="Helical" evidence="1">
    <location>
        <begin position="427"/>
        <end position="445"/>
    </location>
</feature>
<feature type="domain" description="AB hydrolase-1" evidence="2">
    <location>
        <begin position="49"/>
        <end position="155"/>
    </location>
</feature>
<sequence>MPLRPVIAALMILLSLAVLEVARHGVEITRFDVGQTPVTAYQRADADGPVVVMAHGFAGSQQMMQGYALPLARAGYRVHVFDFLGHGRHPVPMSGDVTAEDGTTQLLVAQVGQVIDAVATGEGPVALLGHSMATDVLVRVAAARSDIGPLVLLSAFSREITAEAPADLLIVTGAWEPGLRDFAVETLRMRDPETEAGETVAQGDDIRRAVIAPYSEHVSILHSRVGRQAALDWLNHVFGRSTETAMRPTGWAILGLLAGLVLSFRPLSRLLPENPLPAGRLTRGQVALAVAAPTLLAPLVAAPLEIAVLPVLVADYLALHMALFGAVQLAVLRACGVSLGRLSWPALGLLLLACAVFGFSLDRHAANFWPTPERLWIIAAVALGAVPCMLADATLTLRLSAVGRLLARAGFLASLGIAVALDFEGLFFLIMIAPVLVLFYLVFGTMGRHAARRTGPLAPGLALGLVLAWALGVSFPLFQA</sequence>
<name>A0A0W7WI74_9RHOB</name>
<dbReference type="Proteomes" id="UP000054396">
    <property type="component" value="Unassembled WGS sequence"/>
</dbReference>
<keyword evidence="4" id="KW-1185">Reference proteome</keyword>
<dbReference type="EMBL" id="LPXO01000007">
    <property type="protein sequence ID" value="KUF10265.1"/>
    <property type="molecule type" value="Genomic_DNA"/>
</dbReference>
<feature type="transmembrane region" description="Helical" evidence="1">
    <location>
        <begin position="316"/>
        <end position="335"/>
    </location>
</feature>
<dbReference type="InterPro" id="IPR029058">
    <property type="entry name" value="AB_hydrolase_fold"/>
</dbReference>
<dbReference type="InterPro" id="IPR000073">
    <property type="entry name" value="AB_hydrolase_1"/>
</dbReference>
<dbReference type="AlphaFoldDB" id="A0A0W7WI74"/>
<accession>A0A0W7WI74</accession>
<keyword evidence="1" id="KW-0472">Membrane</keyword>
<dbReference type="InterPro" id="IPR050266">
    <property type="entry name" value="AB_hydrolase_sf"/>
</dbReference>
<feature type="transmembrane region" description="Helical" evidence="1">
    <location>
        <begin position="375"/>
        <end position="393"/>
    </location>
</feature>
<dbReference type="Gene3D" id="3.40.50.1820">
    <property type="entry name" value="alpha/beta hydrolase"/>
    <property type="match status" value="1"/>
</dbReference>
<evidence type="ECO:0000259" key="2">
    <source>
        <dbReference type="Pfam" id="PF00561"/>
    </source>
</evidence>
<dbReference type="GO" id="GO:0016787">
    <property type="term" value="F:hydrolase activity"/>
    <property type="evidence" value="ECO:0007669"/>
    <property type="project" value="UniProtKB-KW"/>
</dbReference>
<protein>
    <submittedName>
        <fullName evidence="3">Alpha/beta hydrolase</fullName>
    </submittedName>
</protein>
<feature type="transmembrane region" description="Helical" evidence="1">
    <location>
        <begin position="286"/>
        <end position="304"/>
    </location>
</feature>
<dbReference type="SUPFAM" id="SSF53474">
    <property type="entry name" value="alpha/beta-Hydrolases"/>
    <property type="match status" value="1"/>
</dbReference>
<evidence type="ECO:0000313" key="3">
    <source>
        <dbReference type="EMBL" id="KUF10265.1"/>
    </source>
</evidence>
<evidence type="ECO:0000256" key="1">
    <source>
        <dbReference type="SAM" id="Phobius"/>
    </source>
</evidence>